<keyword evidence="3" id="KW-0663">Pyridoxal phosphate</keyword>
<name>A0A543CI66_9ACTN</name>
<reference evidence="5 6" key="1">
    <citation type="submission" date="2019-06" db="EMBL/GenBank/DDBJ databases">
        <title>Sequencing the genomes of 1000 actinobacteria strains.</title>
        <authorList>
            <person name="Klenk H.-P."/>
        </authorList>
    </citation>
    <scope>NUCLEOTIDE SEQUENCE [LARGE SCALE GENOMIC DNA]</scope>
    <source>
        <strain evidence="5 6">DSM 102200</strain>
    </source>
</reference>
<evidence type="ECO:0000259" key="4">
    <source>
        <dbReference type="Pfam" id="PF01212"/>
    </source>
</evidence>
<dbReference type="GO" id="GO:0006520">
    <property type="term" value="P:amino acid metabolic process"/>
    <property type="evidence" value="ECO:0007669"/>
    <property type="project" value="InterPro"/>
</dbReference>
<dbReference type="GO" id="GO:0016829">
    <property type="term" value="F:lyase activity"/>
    <property type="evidence" value="ECO:0007669"/>
    <property type="project" value="InterPro"/>
</dbReference>
<dbReference type="PANTHER" id="PTHR48097">
    <property type="entry name" value="L-THREONINE ALDOLASE-RELATED"/>
    <property type="match status" value="1"/>
</dbReference>
<evidence type="ECO:0000256" key="2">
    <source>
        <dbReference type="ARBA" id="ARBA00006966"/>
    </source>
</evidence>
<dbReference type="InterPro" id="IPR015424">
    <property type="entry name" value="PyrdxlP-dep_Trfase"/>
</dbReference>
<dbReference type="Pfam" id="PF01212">
    <property type="entry name" value="Beta_elim_lyase"/>
    <property type="match status" value="1"/>
</dbReference>
<dbReference type="InterPro" id="IPR001597">
    <property type="entry name" value="ArAA_b-elim_lyase/Thr_aldolase"/>
</dbReference>
<keyword evidence="6" id="KW-1185">Reference proteome</keyword>
<comment type="cofactor">
    <cofactor evidence="1">
        <name>pyridoxal 5'-phosphate</name>
        <dbReference type="ChEBI" id="CHEBI:597326"/>
    </cofactor>
</comment>
<dbReference type="Proteomes" id="UP000316096">
    <property type="component" value="Unassembled WGS sequence"/>
</dbReference>
<gene>
    <name evidence="5" type="ORF">FB559_2339</name>
</gene>
<dbReference type="SUPFAM" id="SSF53383">
    <property type="entry name" value="PLP-dependent transferases"/>
    <property type="match status" value="1"/>
</dbReference>
<evidence type="ECO:0000313" key="5">
    <source>
        <dbReference type="EMBL" id="TQL96786.1"/>
    </source>
</evidence>
<comment type="similarity">
    <text evidence="2">Belongs to the threonine aldolase family.</text>
</comment>
<evidence type="ECO:0000313" key="6">
    <source>
        <dbReference type="Proteomes" id="UP000316096"/>
    </source>
</evidence>
<feature type="domain" description="Aromatic amino acid beta-eliminating lyase/threonine aldolase" evidence="4">
    <location>
        <begin position="12"/>
        <end position="296"/>
    </location>
</feature>
<dbReference type="RefSeq" id="WP_141955602.1">
    <property type="nucleotide sequence ID" value="NZ_VFOZ01000001.1"/>
</dbReference>
<dbReference type="AlphaFoldDB" id="A0A543CI66"/>
<evidence type="ECO:0000256" key="1">
    <source>
        <dbReference type="ARBA" id="ARBA00001933"/>
    </source>
</evidence>
<dbReference type="PANTHER" id="PTHR48097:SF5">
    <property type="entry name" value="LOW SPECIFICITY L-THREONINE ALDOLASE"/>
    <property type="match status" value="1"/>
</dbReference>
<comment type="caution">
    <text evidence="5">The sequence shown here is derived from an EMBL/GenBank/DDBJ whole genome shotgun (WGS) entry which is preliminary data.</text>
</comment>
<evidence type="ECO:0000256" key="3">
    <source>
        <dbReference type="ARBA" id="ARBA00022898"/>
    </source>
</evidence>
<sequence length="349" mass="37236">MDPLHDPSTRGFNSDNCAGVHPEILAAIEVANGGHQPSYGGDVYTARLTEVFRAHFGERAEAYPVFNGTGANVTGLQAMTERWSGVICAESAHINIDEGGAPERVAGLKLLPVPATDGKLTPALIDRQAHGWGDEHHAQPRVVSITQSTELGTVYTPGEIAAICAHAHDLGMTVHVDGTRLANAAAALDLPFRAFTTDVGVDVLSFGGTKNGLLYGEAIVVLTPEAAGGLTYLRKSAMQLSSKMRFVSAQFIALLEGDLWLRNARHSNAMATRLHAAVQGLPGVSVRRVPQANAVFARIDKGVAERLAKRFRFETWDGETGEVRWVCSFDTTEADVDGFAAVLADEARA</sequence>
<accession>A0A543CI66</accession>
<proteinExistence type="inferred from homology"/>
<protein>
    <submittedName>
        <fullName evidence="5">L-threonine aldolase</fullName>
    </submittedName>
</protein>
<dbReference type="EMBL" id="VFOZ01000001">
    <property type="protein sequence ID" value="TQL96786.1"/>
    <property type="molecule type" value="Genomic_DNA"/>
</dbReference>
<dbReference type="Gene3D" id="3.40.640.10">
    <property type="entry name" value="Type I PLP-dependent aspartate aminotransferase-like (Major domain)"/>
    <property type="match status" value="1"/>
</dbReference>
<dbReference type="OrthoDB" id="9774495at2"/>
<dbReference type="Gene3D" id="3.90.1150.10">
    <property type="entry name" value="Aspartate Aminotransferase, domain 1"/>
    <property type="match status" value="1"/>
</dbReference>
<dbReference type="CDD" id="cd06502">
    <property type="entry name" value="TA_like"/>
    <property type="match status" value="1"/>
</dbReference>
<dbReference type="InterPro" id="IPR015421">
    <property type="entry name" value="PyrdxlP-dep_Trfase_major"/>
</dbReference>
<organism evidence="5 6">
    <name type="scientific">Actinoallomurus bryophytorum</name>
    <dbReference type="NCBI Taxonomy" id="1490222"/>
    <lineage>
        <taxon>Bacteria</taxon>
        <taxon>Bacillati</taxon>
        <taxon>Actinomycetota</taxon>
        <taxon>Actinomycetes</taxon>
        <taxon>Streptosporangiales</taxon>
        <taxon>Thermomonosporaceae</taxon>
        <taxon>Actinoallomurus</taxon>
    </lineage>
</organism>
<dbReference type="InterPro" id="IPR015422">
    <property type="entry name" value="PyrdxlP-dep_Trfase_small"/>
</dbReference>